<dbReference type="EMBL" id="CAMAPF010000029">
    <property type="protein sequence ID" value="CAH9075656.1"/>
    <property type="molecule type" value="Genomic_DNA"/>
</dbReference>
<feature type="region of interest" description="Disordered" evidence="1">
    <location>
        <begin position="84"/>
        <end position="115"/>
    </location>
</feature>
<dbReference type="Proteomes" id="UP001152523">
    <property type="component" value="Unassembled WGS sequence"/>
</dbReference>
<comment type="caution">
    <text evidence="2">The sequence shown here is derived from an EMBL/GenBank/DDBJ whole genome shotgun (WGS) entry which is preliminary data.</text>
</comment>
<protein>
    <submittedName>
        <fullName evidence="2">Uncharacterized protein</fullName>
    </submittedName>
</protein>
<evidence type="ECO:0000313" key="2">
    <source>
        <dbReference type="EMBL" id="CAH9075656.1"/>
    </source>
</evidence>
<sequence>MHYYTPLHLTTFTSSSGGLEKRGLSAFINRRSTISIFSRDLPHAPMTSSHHMQTQLPQQQVHIHSPSIPGPVVTVFGLRPSAKDSPIGLPQSGLANEAKSTTWESEGGASEMSEV</sequence>
<evidence type="ECO:0000313" key="3">
    <source>
        <dbReference type="Proteomes" id="UP001152523"/>
    </source>
</evidence>
<evidence type="ECO:0000256" key="1">
    <source>
        <dbReference type="SAM" id="MobiDB-lite"/>
    </source>
</evidence>
<feature type="compositionally biased region" description="Polar residues" evidence="1">
    <location>
        <begin position="46"/>
        <end position="62"/>
    </location>
</feature>
<keyword evidence="3" id="KW-1185">Reference proteome</keyword>
<accession>A0AAV0CF63</accession>
<gene>
    <name evidence="2" type="ORF">CEPIT_LOCUS5569</name>
</gene>
<name>A0AAV0CF63_9ASTE</name>
<reference evidence="2" key="1">
    <citation type="submission" date="2022-07" db="EMBL/GenBank/DDBJ databases">
        <authorList>
            <person name="Macas J."/>
            <person name="Novak P."/>
            <person name="Neumann P."/>
        </authorList>
    </citation>
    <scope>NUCLEOTIDE SEQUENCE</scope>
</reference>
<organism evidence="2 3">
    <name type="scientific">Cuscuta epithymum</name>
    <dbReference type="NCBI Taxonomy" id="186058"/>
    <lineage>
        <taxon>Eukaryota</taxon>
        <taxon>Viridiplantae</taxon>
        <taxon>Streptophyta</taxon>
        <taxon>Embryophyta</taxon>
        <taxon>Tracheophyta</taxon>
        <taxon>Spermatophyta</taxon>
        <taxon>Magnoliopsida</taxon>
        <taxon>eudicotyledons</taxon>
        <taxon>Gunneridae</taxon>
        <taxon>Pentapetalae</taxon>
        <taxon>asterids</taxon>
        <taxon>lamiids</taxon>
        <taxon>Solanales</taxon>
        <taxon>Convolvulaceae</taxon>
        <taxon>Cuscuteae</taxon>
        <taxon>Cuscuta</taxon>
        <taxon>Cuscuta subgen. Cuscuta</taxon>
    </lineage>
</organism>
<proteinExistence type="predicted"/>
<feature type="region of interest" description="Disordered" evidence="1">
    <location>
        <begin position="41"/>
        <end position="64"/>
    </location>
</feature>
<dbReference type="AlphaFoldDB" id="A0AAV0CF63"/>